<dbReference type="InterPro" id="IPR031311">
    <property type="entry name" value="CHIT_BIND_RR_consensus"/>
</dbReference>
<evidence type="ECO:0000256" key="1">
    <source>
        <dbReference type="ARBA" id="ARBA00022460"/>
    </source>
</evidence>
<feature type="signal peptide" evidence="3">
    <location>
        <begin position="1"/>
        <end position="16"/>
    </location>
</feature>
<comment type="caution">
    <text evidence="4">The sequence shown here is derived from an EMBL/GenBank/DDBJ whole genome shotgun (WGS) entry which is preliminary data.</text>
</comment>
<dbReference type="PANTHER" id="PTHR10380">
    <property type="entry name" value="CUTICLE PROTEIN"/>
    <property type="match status" value="1"/>
</dbReference>
<dbReference type="PANTHER" id="PTHR10380:SF229">
    <property type="entry name" value="CUTICULAR PROTEIN 49AF, ISOFORM A"/>
    <property type="match status" value="1"/>
</dbReference>
<sequence>MKFFLVLCLCVAAALAKDEVQLISNEAMVEYDGKFHYHYELGDGSKASQDGVLKNVDPEHQGESIEGKFAFVGDDGKEYLVSYIADENGYQPIGDHLPTPPPVPESVLKTLKYLEEHPYNPEAAAKKH</sequence>
<dbReference type="PRINTS" id="PR00947">
    <property type="entry name" value="CUTICLE"/>
</dbReference>
<keyword evidence="3" id="KW-0732">Signal</keyword>
<organism evidence="4 5">
    <name type="scientific">Ceratitis capitata</name>
    <name type="common">Mediterranean fruit fly</name>
    <name type="synonym">Tephritis capitata</name>
    <dbReference type="NCBI Taxonomy" id="7213"/>
    <lineage>
        <taxon>Eukaryota</taxon>
        <taxon>Metazoa</taxon>
        <taxon>Ecdysozoa</taxon>
        <taxon>Arthropoda</taxon>
        <taxon>Hexapoda</taxon>
        <taxon>Insecta</taxon>
        <taxon>Pterygota</taxon>
        <taxon>Neoptera</taxon>
        <taxon>Endopterygota</taxon>
        <taxon>Diptera</taxon>
        <taxon>Brachycera</taxon>
        <taxon>Muscomorpha</taxon>
        <taxon>Tephritoidea</taxon>
        <taxon>Tephritidae</taxon>
        <taxon>Ceratitis</taxon>
        <taxon>Ceratitis</taxon>
    </lineage>
</organism>
<dbReference type="InterPro" id="IPR050468">
    <property type="entry name" value="Cuticle_Struct_Prot"/>
</dbReference>
<evidence type="ECO:0000256" key="2">
    <source>
        <dbReference type="PROSITE-ProRule" id="PRU00497"/>
    </source>
</evidence>
<accession>A0A811VDV0</accession>
<name>A0A811VDV0_CERCA</name>
<dbReference type="GO" id="GO:0008010">
    <property type="term" value="F:structural constituent of chitin-based larval cuticle"/>
    <property type="evidence" value="ECO:0007669"/>
    <property type="project" value="TreeGrafter"/>
</dbReference>
<evidence type="ECO:0000256" key="3">
    <source>
        <dbReference type="SAM" id="SignalP"/>
    </source>
</evidence>
<dbReference type="EMBL" id="CAJHJT010000056">
    <property type="protein sequence ID" value="CAD7013191.1"/>
    <property type="molecule type" value="Genomic_DNA"/>
</dbReference>
<keyword evidence="5" id="KW-1185">Reference proteome</keyword>
<evidence type="ECO:0000313" key="4">
    <source>
        <dbReference type="EMBL" id="CAD7013191.1"/>
    </source>
</evidence>
<evidence type="ECO:0000313" key="5">
    <source>
        <dbReference type="Proteomes" id="UP000606786"/>
    </source>
</evidence>
<dbReference type="Pfam" id="PF00379">
    <property type="entry name" value="Chitin_bind_4"/>
    <property type="match status" value="1"/>
</dbReference>
<dbReference type="PROSITE" id="PS00233">
    <property type="entry name" value="CHIT_BIND_RR_1"/>
    <property type="match status" value="1"/>
</dbReference>
<dbReference type="PROSITE" id="PS51155">
    <property type="entry name" value="CHIT_BIND_RR_2"/>
    <property type="match status" value="1"/>
</dbReference>
<gene>
    <name evidence="4" type="ORF">CCAP1982_LOCUS21262</name>
</gene>
<keyword evidence="1 2" id="KW-0193">Cuticle</keyword>
<dbReference type="Proteomes" id="UP000606786">
    <property type="component" value="Unassembled WGS sequence"/>
</dbReference>
<reference evidence="4" key="1">
    <citation type="submission" date="2020-11" db="EMBL/GenBank/DDBJ databases">
        <authorList>
            <person name="Whitehead M."/>
        </authorList>
    </citation>
    <scope>NUCLEOTIDE SEQUENCE</scope>
    <source>
        <strain evidence="4">EGII</strain>
    </source>
</reference>
<proteinExistence type="predicted"/>
<dbReference type="InterPro" id="IPR000618">
    <property type="entry name" value="Insect_cuticle"/>
</dbReference>
<protein>
    <submittedName>
        <fullName evidence="4">(Mediterranean fruit fly) hypothetical protein</fullName>
    </submittedName>
</protein>
<dbReference type="AlphaFoldDB" id="A0A811VDV0"/>
<dbReference type="OrthoDB" id="6379191at2759"/>
<dbReference type="GO" id="GO:0062129">
    <property type="term" value="C:chitin-based extracellular matrix"/>
    <property type="evidence" value="ECO:0007669"/>
    <property type="project" value="TreeGrafter"/>
</dbReference>
<feature type="chain" id="PRO_5033060522" evidence="3">
    <location>
        <begin position="17"/>
        <end position="128"/>
    </location>
</feature>